<dbReference type="KEGG" id="lacs:H4075_17740"/>
<keyword evidence="2" id="KW-1185">Reference proteome</keyword>
<sequence length="65" mass="6785">MKKQIILLGAVVLVTVSAWALLTITPAKKSAAASPKCSKTCQEKPAANSAPQTGFFIFDSFSGTL</sequence>
<dbReference type="RefSeq" id="WP_182802158.1">
    <property type="nucleotide sequence ID" value="NZ_CP060007.1"/>
</dbReference>
<dbReference type="EMBL" id="CP060007">
    <property type="protein sequence ID" value="QNA43896.1"/>
    <property type="molecule type" value="Genomic_DNA"/>
</dbReference>
<name>A0A7G5XEJ3_9BACT</name>
<gene>
    <name evidence="1" type="ORF">H4075_17740</name>
</gene>
<dbReference type="Proteomes" id="UP000515344">
    <property type="component" value="Chromosome"/>
</dbReference>
<evidence type="ECO:0000313" key="1">
    <source>
        <dbReference type="EMBL" id="QNA43896.1"/>
    </source>
</evidence>
<proteinExistence type="predicted"/>
<dbReference type="AlphaFoldDB" id="A0A7G5XEJ3"/>
<organism evidence="1 2">
    <name type="scientific">Lacibacter sediminis</name>
    <dbReference type="NCBI Taxonomy" id="2760713"/>
    <lineage>
        <taxon>Bacteria</taxon>
        <taxon>Pseudomonadati</taxon>
        <taxon>Bacteroidota</taxon>
        <taxon>Chitinophagia</taxon>
        <taxon>Chitinophagales</taxon>
        <taxon>Chitinophagaceae</taxon>
        <taxon>Lacibacter</taxon>
    </lineage>
</organism>
<evidence type="ECO:0000313" key="2">
    <source>
        <dbReference type="Proteomes" id="UP000515344"/>
    </source>
</evidence>
<protein>
    <submittedName>
        <fullName evidence="1">Uncharacterized protein</fullName>
    </submittedName>
</protein>
<reference evidence="2" key="1">
    <citation type="submission" date="2020-08" db="EMBL/GenBank/DDBJ databases">
        <title>Lacibacter sp. S13-6-6 genome sequencing.</title>
        <authorList>
            <person name="Jin L."/>
        </authorList>
    </citation>
    <scope>NUCLEOTIDE SEQUENCE [LARGE SCALE GENOMIC DNA]</scope>
    <source>
        <strain evidence="2">S13-6-6</strain>
    </source>
</reference>
<accession>A0A7G5XEJ3</accession>